<dbReference type="EMBL" id="AFJM02000046">
    <property type="protein sequence ID" value="EMM71500.1"/>
    <property type="molecule type" value="Genomic_DNA"/>
</dbReference>
<evidence type="ECO:0000313" key="1">
    <source>
        <dbReference type="EMBL" id="EMM71500.1"/>
    </source>
</evidence>
<organism evidence="1 2">
    <name type="scientific">Leptospira weilii str. 2006001855</name>
    <dbReference type="NCBI Taxonomy" id="996804"/>
    <lineage>
        <taxon>Bacteria</taxon>
        <taxon>Pseudomonadati</taxon>
        <taxon>Spirochaetota</taxon>
        <taxon>Spirochaetia</taxon>
        <taxon>Leptospirales</taxon>
        <taxon>Leptospiraceae</taxon>
        <taxon>Leptospira</taxon>
    </lineage>
</organism>
<comment type="caution">
    <text evidence="1">The sequence shown here is derived from an EMBL/GenBank/DDBJ whole genome shotgun (WGS) entry which is preliminary data.</text>
</comment>
<reference evidence="1 2" key="1">
    <citation type="submission" date="2013-01" db="EMBL/GenBank/DDBJ databases">
        <authorList>
            <person name="Harkins D.M."/>
            <person name="Durkin A.S."/>
            <person name="Brinkac L.M."/>
            <person name="Haft D.H."/>
            <person name="Selengut J.D."/>
            <person name="Sanka R."/>
            <person name="DePew J."/>
            <person name="Purushe J."/>
            <person name="Hospenthal D.R."/>
            <person name="Murray C.K."/>
            <person name="Pimentel G."/>
            <person name="Wasfy M."/>
            <person name="Vinetz J.M."/>
            <person name="Sutton G.G."/>
            <person name="Nierman W.C."/>
            <person name="Fouts D.E."/>
        </authorList>
    </citation>
    <scope>NUCLEOTIDE SEQUENCE [LARGE SCALE GENOMIC DNA]</scope>
    <source>
        <strain evidence="1 2">2006001855</strain>
    </source>
</reference>
<proteinExistence type="predicted"/>
<name>M6FGI6_9LEPT</name>
<evidence type="ECO:0000313" key="2">
    <source>
        <dbReference type="Proteomes" id="UP000012101"/>
    </source>
</evidence>
<dbReference type="Proteomes" id="UP000012101">
    <property type="component" value="Unassembled WGS sequence"/>
</dbReference>
<dbReference type="AlphaFoldDB" id="M6FGI6"/>
<protein>
    <submittedName>
        <fullName evidence="1">Uncharacterized protein</fullName>
    </submittedName>
</protein>
<gene>
    <name evidence="1" type="ORF">LEP1GSC038_0394</name>
</gene>
<sequence length="40" mass="4843">MESIKQNLQTVFSLKPFEILFYGSRQRGDFRDSSDFNFFF</sequence>
<accession>M6FGI6</accession>